<accession>A0ABW4LUW9</accession>
<evidence type="ECO:0000313" key="11">
    <source>
        <dbReference type="Proteomes" id="UP001597214"/>
    </source>
</evidence>
<dbReference type="PANTHER" id="PTHR30532:SF28">
    <property type="entry name" value="PETROBACTIN-BINDING PROTEIN YCLQ"/>
    <property type="match status" value="1"/>
</dbReference>
<evidence type="ECO:0000256" key="1">
    <source>
        <dbReference type="ARBA" id="ARBA00004193"/>
    </source>
</evidence>
<organism evidence="10 11">
    <name type="scientific">Bacillus salitolerans</name>
    <dbReference type="NCBI Taxonomy" id="1437434"/>
    <lineage>
        <taxon>Bacteria</taxon>
        <taxon>Bacillati</taxon>
        <taxon>Bacillota</taxon>
        <taxon>Bacilli</taxon>
        <taxon>Bacillales</taxon>
        <taxon>Bacillaceae</taxon>
        <taxon>Bacillus</taxon>
    </lineage>
</organism>
<evidence type="ECO:0000256" key="5">
    <source>
        <dbReference type="ARBA" id="ARBA00023139"/>
    </source>
</evidence>
<protein>
    <submittedName>
        <fullName evidence="10">Siderophore ABC transporter substrate-binding protein</fullName>
    </submittedName>
</protein>
<keyword evidence="6" id="KW-0449">Lipoprotein</keyword>
<dbReference type="Pfam" id="PF01497">
    <property type="entry name" value="Peripla_BP_2"/>
    <property type="match status" value="1"/>
</dbReference>
<feature type="chain" id="PRO_5045890416" evidence="8">
    <location>
        <begin position="20"/>
        <end position="336"/>
    </location>
</feature>
<dbReference type="Gene3D" id="3.40.50.1980">
    <property type="entry name" value="Nitrogenase molybdenum iron protein domain"/>
    <property type="match status" value="2"/>
</dbReference>
<evidence type="ECO:0000259" key="9">
    <source>
        <dbReference type="PROSITE" id="PS50983"/>
    </source>
</evidence>
<proteinExistence type="inferred from homology"/>
<evidence type="ECO:0000256" key="7">
    <source>
        <dbReference type="SAM" id="MobiDB-lite"/>
    </source>
</evidence>
<keyword evidence="5" id="KW-0564">Palmitate</keyword>
<evidence type="ECO:0000256" key="8">
    <source>
        <dbReference type="SAM" id="SignalP"/>
    </source>
</evidence>
<evidence type="ECO:0000256" key="4">
    <source>
        <dbReference type="ARBA" id="ARBA00022729"/>
    </source>
</evidence>
<dbReference type="InterPro" id="IPR002491">
    <property type="entry name" value="ABC_transptr_periplasmic_BD"/>
</dbReference>
<gene>
    <name evidence="10" type="ORF">ACFSCX_20590</name>
</gene>
<feature type="region of interest" description="Disordered" evidence="7">
    <location>
        <begin position="26"/>
        <end position="58"/>
    </location>
</feature>
<dbReference type="Proteomes" id="UP001597214">
    <property type="component" value="Unassembled WGS sequence"/>
</dbReference>
<dbReference type="SUPFAM" id="SSF53807">
    <property type="entry name" value="Helical backbone' metal receptor"/>
    <property type="match status" value="1"/>
</dbReference>
<keyword evidence="3" id="KW-0813">Transport</keyword>
<dbReference type="EMBL" id="JBHUEM010000052">
    <property type="protein sequence ID" value="MFD1738915.1"/>
    <property type="molecule type" value="Genomic_DNA"/>
</dbReference>
<evidence type="ECO:0000256" key="6">
    <source>
        <dbReference type="ARBA" id="ARBA00023288"/>
    </source>
</evidence>
<dbReference type="CDD" id="cd01140">
    <property type="entry name" value="FatB"/>
    <property type="match status" value="1"/>
</dbReference>
<comment type="caution">
    <text evidence="10">The sequence shown here is derived from an EMBL/GenBank/DDBJ whole genome shotgun (WGS) entry which is preliminary data.</text>
</comment>
<keyword evidence="11" id="KW-1185">Reference proteome</keyword>
<dbReference type="PANTHER" id="PTHR30532">
    <property type="entry name" value="IRON III DICITRATE-BINDING PERIPLASMIC PROTEIN"/>
    <property type="match status" value="1"/>
</dbReference>
<dbReference type="InterPro" id="IPR051313">
    <property type="entry name" value="Bact_iron-sidero_bind"/>
</dbReference>
<dbReference type="PROSITE" id="PS51257">
    <property type="entry name" value="PROKAR_LIPOPROTEIN"/>
    <property type="match status" value="1"/>
</dbReference>
<sequence>MKKNILSIFMIAMLALVLAACGTSTETTGEAETKTESQNANSTEGKQEEKEEVATEPTEHAITHELGEVVVKHNPQTVVVFDFGALDTLDKLGVEVAGVAKASTLPSYLSKYEDDKYVNVGSLKEPDFETIYGMKPDLIIISGRQSAAYEELNKIAPTVFISIDNSNYMESFTNNVKLLAQLFGKDEAAEAELVTINETIASLQDITNSDEKKGLFVLTTGGKLSAYGSGSRFGIIHDVFGVKAADENIEASTHGMSVTFEYIAEKNPDYLFVIDRDSVVSGEGNASDVFNNELVNKTKAAKANKIVYLDPAVWYLSGGGLISTAQMVEEIKAALK</sequence>
<evidence type="ECO:0000256" key="3">
    <source>
        <dbReference type="ARBA" id="ARBA00022448"/>
    </source>
</evidence>
<keyword evidence="4 8" id="KW-0732">Signal</keyword>
<feature type="domain" description="Fe/B12 periplasmic-binding" evidence="9">
    <location>
        <begin position="77"/>
        <end position="336"/>
    </location>
</feature>
<reference evidence="11" key="1">
    <citation type="journal article" date="2019" name="Int. J. Syst. Evol. Microbiol.">
        <title>The Global Catalogue of Microorganisms (GCM) 10K type strain sequencing project: providing services to taxonomists for standard genome sequencing and annotation.</title>
        <authorList>
            <consortium name="The Broad Institute Genomics Platform"/>
            <consortium name="The Broad Institute Genome Sequencing Center for Infectious Disease"/>
            <person name="Wu L."/>
            <person name="Ma J."/>
        </authorList>
    </citation>
    <scope>NUCLEOTIDE SEQUENCE [LARGE SCALE GENOMIC DNA]</scope>
    <source>
        <strain evidence="11">CCUG 49339</strain>
    </source>
</reference>
<dbReference type="InterPro" id="IPR033870">
    <property type="entry name" value="FatB"/>
</dbReference>
<comment type="similarity">
    <text evidence="2">Belongs to the bacterial solute-binding protein 8 family.</text>
</comment>
<feature type="signal peptide" evidence="8">
    <location>
        <begin position="1"/>
        <end position="19"/>
    </location>
</feature>
<evidence type="ECO:0000256" key="2">
    <source>
        <dbReference type="ARBA" id="ARBA00008814"/>
    </source>
</evidence>
<evidence type="ECO:0000313" key="10">
    <source>
        <dbReference type="EMBL" id="MFD1738915.1"/>
    </source>
</evidence>
<dbReference type="RefSeq" id="WP_377930142.1">
    <property type="nucleotide sequence ID" value="NZ_JBHUEM010000052.1"/>
</dbReference>
<comment type="subcellular location">
    <subcellularLocation>
        <location evidence="1">Cell membrane</location>
        <topology evidence="1">Lipid-anchor</topology>
    </subcellularLocation>
</comment>
<name>A0ABW4LUW9_9BACI</name>
<dbReference type="PROSITE" id="PS50983">
    <property type="entry name" value="FE_B12_PBP"/>
    <property type="match status" value="1"/>
</dbReference>
<feature type="compositionally biased region" description="Basic and acidic residues" evidence="7">
    <location>
        <begin position="45"/>
        <end position="58"/>
    </location>
</feature>